<sequence length="94" mass="10151">MVTSKLALTCCKLVSHSCRVKLAASLLICSASLLQTKIAIWEIRSSLGGDDQGRSVSPYENASWNVPQEVANPASRSAPFANSQRVQINESVPY</sequence>
<dbReference type="EMBL" id="BGPR01000809">
    <property type="protein sequence ID" value="GBM36334.1"/>
    <property type="molecule type" value="Genomic_DNA"/>
</dbReference>
<organism evidence="1 2">
    <name type="scientific">Araneus ventricosus</name>
    <name type="common">Orbweaver spider</name>
    <name type="synonym">Epeira ventricosa</name>
    <dbReference type="NCBI Taxonomy" id="182803"/>
    <lineage>
        <taxon>Eukaryota</taxon>
        <taxon>Metazoa</taxon>
        <taxon>Ecdysozoa</taxon>
        <taxon>Arthropoda</taxon>
        <taxon>Chelicerata</taxon>
        <taxon>Arachnida</taxon>
        <taxon>Araneae</taxon>
        <taxon>Araneomorphae</taxon>
        <taxon>Entelegynae</taxon>
        <taxon>Araneoidea</taxon>
        <taxon>Araneidae</taxon>
        <taxon>Araneus</taxon>
    </lineage>
</organism>
<dbReference type="AlphaFoldDB" id="A0A4Y2F9R1"/>
<evidence type="ECO:0000313" key="2">
    <source>
        <dbReference type="Proteomes" id="UP000499080"/>
    </source>
</evidence>
<proteinExistence type="predicted"/>
<accession>A0A4Y2F9R1</accession>
<reference evidence="1 2" key="1">
    <citation type="journal article" date="2019" name="Sci. Rep.">
        <title>Orb-weaving spider Araneus ventricosus genome elucidates the spidroin gene catalogue.</title>
        <authorList>
            <person name="Kono N."/>
            <person name="Nakamura H."/>
            <person name="Ohtoshi R."/>
            <person name="Moran D.A.P."/>
            <person name="Shinohara A."/>
            <person name="Yoshida Y."/>
            <person name="Fujiwara M."/>
            <person name="Mori M."/>
            <person name="Tomita M."/>
            <person name="Arakawa K."/>
        </authorList>
    </citation>
    <scope>NUCLEOTIDE SEQUENCE [LARGE SCALE GENOMIC DNA]</scope>
</reference>
<name>A0A4Y2F9R1_ARAVE</name>
<dbReference type="Proteomes" id="UP000499080">
    <property type="component" value="Unassembled WGS sequence"/>
</dbReference>
<keyword evidence="2" id="KW-1185">Reference proteome</keyword>
<evidence type="ECO:0000313" key="1">
    <source>
        <dbReference type="EMBL" id="GBM36334.1"/>
    </source>
</evidence>
<gene>
    <name evidence="1" type="ORF">AVEN_212889_1</name>
</gene>
<comment type="caution">
    <text evidence="1">The sequence shown here is derived from an EMBL/GenBank/DDBJ whole genome shotgun (WGS) entry which is preliminary data.</text>
</comment>
<protein>
    <submittedName>
        <fullName evidence="1">Uncharacterized protein</fullName>
    </submittedName>
</protein>